<keyword evidence="2" id="KW-1185">Reference proteome</keyword>
<organism evidence="1 2">
    <name type="scientific">Spiromyces aspiralis</name>
    <dbReference type="NCBI Taxonomy" id="68401"/>
    <lineage>
        <taxon>Eukaryota</taxon>
        <taxon>Fungi</taxon>
        <taxon>Fungi incertae sedis</taxon>
        <taxon>Zoopagomycota</taxon>
        <taxon>Kickxellomycotina</taxon>
        <taxon>Kickxellomycetes</taxon>
        <taxon>Kickxellales</taxon>
        <taxon>Kickxellaceae</taxon>
        <taxon>Spiromyces</taxon>
    </lineage>
</organism>
<protein>
    <submittedName>
        <fullName evidence="1">Uncharacterized protein</fullName>
    </submittedName>
</protein>
<name>A0ACC1HHC1_9FUNG</name>
<reference evidence="1" key="1">
    <citation type="submission" date="2022-06" db="EMBL/GenBank/DDBJ databases">
        <title>Phylogenomic reconstructions and comparative analyses of Kickxellomycotina fungi.</title>
        <authorList>
            <person name="Reynolds N.K."/>
            <person name="Stajich J.E."/>
            <person name="Barry K."/>
            <person name="Grigoriev I.V."/>
            <person name="Crous P."/>
            <person name="Smith M.E."/>
        </authorList>
    </citation>
    <scope>NUCLEOTIDE SEQUENCE</scope>
    <source>
        <strain evidence="1">RSA 2271</strain>
    </source>
</reference>
<sequence>MSAPQQQQQQQEQQQAQELKTFEFEVEMACGGCSGAVKRALDNASEKGTYKLNVVANHDNNKVTVTAPMTSQITEKDLLVIIYNTNKRFVDNALNEKAKELAASQKA</sequence>
<proteinExistence type="predicted"/>
<evidence type="ECO:0000313" key="1">
    <source>
        <dbReference type="EMBL" id="KAJ1675046.1"/>
    </source>
</evidence>
<evidence type="ECO:0000313" key="2">
    <source>
        <dbReference type="Proteomes" id="UP001145114"/>
    </source>
</evidence>
<gene>
    <name evidence="1" type="ORF">EV182_002040</name>
</gene>
<accession>A0ACC1HHC1</accession>
<comment type="caution">
    <text evidence="1">The sequence shown here is derived from an EMBL/GenBank/DDBJ whole genome shotgun (WGS) entry which is preliminary data.</text>
</comment>
<dbReference type="Proteomes" id="UP001145114">
    <property type="component" value="Unassembled WGS sequence"/>
</dbReference>
<dbReference type="EMBL" id="JAMZIH010005521">
    <property type="protein sequence ID" value="KAJ1675046.1"/>
    <property type="molecule type" value="Genomic_DNA"/>
</dbReference>